<keyword evidence="1" id="KW-0812">Transmembrane</keyword>
<feature type="transmembrane region" description="Helical" evidence="1">
    <location>
        <begin position="39"/>
        <end position="63"/>
    </location>
</feature>
<dbReference type="EMBL" id="CP089984">
    <property type="protein sequence ID" value="WXB14283.1"/>
    <property type="molecule type" value="Genomic_DNA"/>
</dbReference>
<name>A0ABZ2LTT0_9BACT</name>
<evidence type="ECO:0000256" key="1">
    <source>
        <dbReference type="SAM" id="Phobius"/>
    </source>
</evidence>
<feature type="transmembrane region" description="Helical" evidence="1">
    <location>
        <begin position="6"/>
        <end position="27"/>
    </location>
</feature>
<protein>
    <submittedName>
        <fullName evidence="2">Uncharacterized protein</fullName>
    </submittedName>
</protein>
<evidence type="ECO:0000313" key="3">
    <source>
        <dbReference type="Proteomes" id="UP001370348"/>
    </source>
</evidence>
<dbReference type="RefSeq" id="WP_394823903.1">
    <property type="nucleotide sequence ID" value="NZ_CP089984.1"/>
</dbReference>
<evidence type="ECO:0000313" key="2">
    <source>
        <dbReference type="EMBL" id="WXB14283.1"/>
    </source>
</evidence>
<dbReference type="Proteomes" id="UP001370348">
    <property type="component" value="Chromosome"/>
</dbReference>
<accession>A0ABZ2LTT0</accession>
<keyword evidence="3" id="KW-1185">Reference proteome</keyword>
<reference evidence="2 3" key="1">
    <citation type="submission" date="2021-12" db="EMBL/GenBank/DDBJ databases">
        <title>Discovery of the Pendulisporaceae a myxobacterial family with distinct sporulation behavior and unique specialized metabolism.</title>
        <authorList>
            <person name="Garcia R."/>
            <person name="Popoff A."/>
            <person name="Bader C.D."/>
            <person name="Loehr J."/>
            <person name="Walesch S."/>
            <person name="Walt C."/>
            <person name="Boldt J."/>
            <person name="Bunk B."/>
            <person name="Haeckl F.J.F.P.J."/>
            <person name="Gunesch A.P."/>
            <person name="Birkelbach J."/>
            <person name="Nuebel U."/>
            <person name="Pietschmann T."/>
            <person name="Bach T."/>
            <person name="Mueller R."/>
        </authorList>
    </citation>
    <scope>NUCLEOTIDE SEQUENCE [LARGE SCALE GENOMIC DNA]</scope>
    <source>
        <strain evidence="2 3">MSr11954</strain>
    </source>
</reference>
<organism evidence="2 3">
    <name type="scientific">Pendulispora albinea</name>
    <dbReference type="NCBI Taxonomy" id="2741071"/>
    <lineage>
        <taxon>Bacteria</taxon>
        <taxon>Pseudomonadati</taxon>
        <taxon>Myxococcota</taxon>
        <taxon>Myxococcia</taxon>
        <taxon>Myxococcales</taxon>
        <taxon>Sorangiineae</taxon>
        <taxon>Pendulisporaceae</taxon>
        <taxon>Pendulispora</taxon>
    </lineage>
</organism>
<sequence>MTAWSGWIAVVLIAAAAMLPLGHHLYAKRRAAPDSPWTRLHVVFGVSVVGIAFVHTMAIIQMLGSPAAVGGGMLALLPGGIAFFLLMAHAGLGLQLRDVRLRGRARKRRAHLATATAIVVTVAAHVIALVRARG</sequence>
<keyword evidence="1" id="KW-1133">Transmembrane helix</keyword>
<proteinExistence type="predicted"/>
<feature type="transmembrane region" description="Helical" evidence="1">
    <location>
        <begin position="112"/>
        <end position="132"/>
    </location>
</feature>
<gene>
    <name evidence="2" type="ORF">LZC94_41470</name>
</gene>
<keyword evidence="1" id="KW-0472">Membrane</keyword>
<feature type="transmembrane region" description="Helical" evidence="1">
    <location>
        <begin position="69"/>
        <end position="92"/>
    </location>
</feature>